<proteinExistence type="predicted"/>
<comment type="caution">
    <text evidence="1">The sequence shown here is derived from an EMBL/GenBank/DDBJ whole genome shotgun (WGS) entry which is preliminary data.</text>
</comment>
<reference evidence="1" key="1">
    <citation type="journal article" date="2015" name="Nature">
        <title>Complex archaea that bridge the gap between prokaryotes and eukaryotes.</title>
        <authorList>
            <person name="Spang A."/>
            <person name="Saw J.H."/>
            <person name="Jorgensen S.L."/>
            <person name="Zaremba-Niedzwiedzka K."/>
            <person name="Martijn J."/>
            <person name="Lind A.E."/>
            <person name="van Eijk R."/>
            <person name="Schleper C."/>
            <person name="Guy L."/>
            <person name="Ettema T.J."/>
        </authorList>
    </citation>
    <scope>NUCLEOTIDE SEQUENCE</scope>
</reference>
<accession>A0A0F9IHJ1</accession>
<dbReference type="InterPro" id="IPR019707">
    <property type="entry name" value="DUF2582"/>
</dbReference>
<dbReference type="Gene3D" id="1.10.10.10">
    <property type="entry name" value="Winged helix-like DNA-binding domain superfamily/Winged helix DNA-binding domain"/>
    <property type="match status" value="1"/>
</dbReference>
<protein>
    <recommendedName>
        <fullName evidence="2">Zinc-finger domain-containing protein</fullName>
    </recommendedName>
</protein>
<organism evidence="1">
    <name type="scientific">marine sediment metagenome</name>
    <dbReference type="NCBI Taxonomy" id="412755"/>
    <lineage>
        <taxon>unclassified sequences</taxon>
        <taxon>metagenomes</taxon>
        <taxon>ecological metagenomes</taxon>
    </lineage>
</organism>
<gene>
    <name evidence="1" type="ORF">LCGC14_1657260</name>
</gene>
<dbReference type="AlphaFoldDB" id="A0A0F9IHJ1"/>
<dbReference type="EMBL" id="LAZR01014028">
    <property type="protein sequence ID" value="KKM19279.1"/>
    <property type="molecule type" value="Genomic_DNA"/>
</dbReference>
<sequence>MKRKKIIKKTKQQRGAGCEKYELAITNYALGEEMGMTKEELYEHLATCKKCQADMKEWSSAIGILRAEVHDATPASKTKRAELLASIKGHPVPSPEVPPTWNTVGKAAGEMWKCLGENGPTVLTNLPQVCAMDFWLAASTYGWLLKEQKLHVDHRKSPPVVQLTLEEQNRYFEETGQIEKMQ</sequence>
<evidence type="ECO:0008006" key="2">
    <source>
        <dbReference type="Google" id="ProtNLM"/>
    </source>
</evidence>
<evidence type="ECO:0000313" key="1">
    <source>
        <dbReference type="EMBL" id="KKM19279.1"/>
    </source>
</evidence>
<dbReference type="InterPro" id="IPR036388">
    <property type="entry name" value="WH-like_DNA-bd_sf"/>
</dbReference>
<dbReference type="Pfam" id="PF10771">
    <property type="entry name" value="DUF2582"/>
    <property type="match status" value="1"/>
</dbReference>
<name>A0A0F9IHJ1_9ZZZZ</name>